<proteinExistence type="predicted"/>
<organism evidence="1 2">
    <name type="scientific">Araneus ventricosus</name>
    <name type="common">Orbweaver spider</name>
    <name type="synonym">Epeira ventricosa</name>
    <dbReference type="NCBI Taxonomy" id="182803"/>
    <lineage>
        <taxon>Eukaryota</taxon>
        <taxon>Metazoa</taxon>
        <taxon>Ecdysozoa</taxon>
        <taxon>Arthropoda</taxon>
        <taxon>Chelicerata</taxon>
        <taxon>Arachnida</taxon>
        <taxon>Araneae</taxon>
        <taxon>Araneomorphae</taxon>
        <taxon>Entelegynae</taxon>
        <taxon>Araneoidea</taxon>
        <taxon>Araneidae</taxon>
        <taxon>Araneus</taxon>
    </lineage>
</organism>
<keyword evidence="2" id="KW-1185">Reference proteome</keyword>
<dbReference type="Proteomes" id="UP000499080">
    <property type="component" value="Unassembled WGS sequence"/>
</dbReference>
<accession>A0A4Y2EBH9</accession>
<dbReference type="EMBL" id="BGPR01092255">
    <property type="protein sequence ID" value="GBM26533.1"/>
    <property type="molecule type" value="Genomic_DNA"/>
</dbReference>
<evidence type="ECO:0000313" key="2">
    <source>
        <dbReference type="Proteomes" id="UP000499080"/>
    </source>
</evidence>
<comment type="caution">
    <text evidence="1">The sequence shown here is derived from an EMBL/GenBank/DDBJ whole genome shotgun (WGS) entry which is preliminary data.</text>
</comment>
<evidence type="ECO:0000313" key="1">
    <source>
        <dbReference type="EMBL" id="GBM26533.1"/>
    </source>
</evidence>
<gene>
    <name evidence="1" type="ORF">AVEN_163799_1</name>
</gene>
<protein>
    <submittedName>
        <fullName evidence="1">Uncharacterized protein</fullName>
    </submittedName>
</protein>
<sequence length="66" mass="7431">MNLTVEKRVKLGVPSAGTLRRKGIRTPFRAYFSESKIGRNSAIDNQQQIAHLKVQLFSQNVAGKKF</sequence>
<name>A0A4Y2EBH9_ARAVE</name>
<reference evidence="1 2" key="1">
    <citation type="journal article" date="2019" name="Sci. Rep.">
        <title>Orb-weaving spider Araneus ventricosus genome elucidates the spidroin gene catalogue.</title>
        <authorList>
            <person name="Kono N."/>
            <person name="Nakamura H."/>
            <person name="Ohtoshi R."/>
            <person name="Moran D.A.P."/>
            <person name="Shinohara A."/>
            <person name="Yoshida Y."/>
            <person name="Fujiwara M."/>
            <person name="Mori M."/>
            <person name="Tomita M."/>
            <person name="Arakawa K."/>
        </authorList>
    </citation>
    <scope>NUCLEOTIDE SEQUENCE [LARGE SCALE GENOMIC DNA]</scope>
</reference>
<dbReference type="AlphaFoldDB" id="A0A4Y2EBH9"/>